<evidence type="ECO:0000313" key="2">
    <source>
        <dbReference type="EMBL" id="ADG66842.1"/>
    </source>
</evidence>
<dbReference type="STRING" id="521674.Plim_0999"/>
<evidence type="ECO:0000256" key="1">
    <source>
        <dbReference type="SAM" id="Coils"/>
    </source>
</evidence>
<sequence length="936" mass="103608">MKLLLGRIHRYGQPVFWVHCLAQVAVYAQVSVNATAAEPPVSSLLKESSQRLATARAEVESSPDIAPRVRKMTWQLLVGELAGDDSVGLSSGSFDELTQGLKDLDQLMAELKAQPELERDLTKHLQLTMRFDAMQARHAELEKQREVSRADELQRLSQLREINRSYRNLVQNLMRLQTSQILGQSRDVASLGDDSTKLMADIEKVVGQRRDFYLFQDEPALGAAGDSELKLVRELDQPLTGDVRRHQLALQAYTLAQLAQPTTTNSREKLELAKSLAEASLADSNAPNVLGHWALAMASRELGRLETIVAPWDRVAHERAAVRFGRARQSLITARAQIPEDSQEATWIQEVDRQLTELTSPDAALQQAMARLVAGQPNEAVALVERCATLHRTPQVAALLTDCKRFAGAAPSEMDQLTDQLWASQLWTDEDDAARLVRGRQGVLGLWRQLSDEGQSQRNEDWLRTFSIRLDAALADLAFAAKSESSQTRRIAECHRSLAAAMQLLHKPASNPEFARMQLESVPLAIAELEQDLDRAPLLEQWIRREAVIAGRLAQGYLALRLLPEYQSTAPRAFSSAADALALAPTGMMMPRVLGTPVLQSLSGRADGADARLAQEEQLVRRSLQRLLPAVAAMQLTPSAAMATNLSQVARDLEAPAGSIDSRSELDPREKGNARMTAASEVRTATVMAFLAANEPAAALRESLIPWRADLKLEDLPSLDVKSIRESLLDESDPVRKSIAGLAIEEYAASMVTPSDNRLSREWLALAKELQQSAMQQFADSSILPKTHPTEVELNRRAVQRLTDPEFYLTQSRKLVSELRLNDARELLEAGSRRHPDSIPLREALVQTLIDEADLRPDQSAELMARAIEQLKVLTANPSQGSLGSELKLAELFERVQNEAGAQLLYRQVVKRATDPRQQLLARSRLAVLQVRAVAP</sequence>
<dbReference type="Proteomes" id="UP000002220">
    <property type="component" value="Chromosome"/>
</dbReference>
<feature type="coiled-coil region" evidence="1">
    <location>
        <begin position="94"/>
        <end position="179"/>
    </location>
</feature>
<dbReference type="OrthoDB" id="10017167at2"/>
<accession>D5ST74</accession>
<protein>
    <submittedName>
        <fullName evidence="2">Uncharacterized protein</fullName>
    </submittedName>
</protein>
<dbReference type="EMBL" id="CP001744">
    <property type="protein sequence ID" value="ADG66842.1"/>
    <property type="molecule type" value="Genomic_DNA"/>
</dbReference>
<dbReference type="KEGG" id="plm:Plim_0999"/>
<dbReference type="AlphaFoldDB" id="D5ST74"/>
<keyword evidence="3" id="KW-1185">Reference proteome</keyword>
<keyword evidence="1" id="KW-0175">Coiled coil</keyword>
<dbReference type="RefSeq" id="WP_013109273.1">
    <property type="nucleotide sequence ID" value="NC_014148.1"/>
</dbReference>
<evidence type="ECO:0000313" key="3">
    <source>
        <dbReference type="Proteomes" id="UP000002220"/>
    </source>
</evidence>
<proteinExistence type="predicted"/>
<reference evidence="2 3" key="1">
    <citation type="journal article" date="2010" name="Stand. Genomic Sci.">
        <title>Complete genome sequence of Planctomyces limnophilus type strain (Mu 290).</title>
        <authorList>
            <person name="Labutti K."/>
            <person name="Sikorski J."/>
            <person name="Schneider S."/>
            <person name="Nolan M."/>
            <person name="Lucas S."/>
            <person name="Glavina Del Rio T."/>
            <person name="Tice H."/>
            <person name="Cheng J.F."/>
            <person name="Goodwin L."/>
            <person name="Pitluck S."/>
            <person name="Liolios K."/>
            <person name="Ivanova N."/>
            <person name="Mavromatis K."/>
            <person name="Mikhailova N."/>
            <person name="Pati A."/>
            <person name="Chen A."/>
            <person name="Palaniappan K."/>
            <person name="Land M."/>
            <person name="Hauser L."/>
            <person name="Chang Y.J."/>
            <person name="Jeffries C.D."/>
            <person name="Tindall B.J."/>
            <person name="Rohde M."/>
            <person name="Goker M."/>
            <person name="Woyke T."/>
            <person name="Bristow J."/>
            <person name="Eisen J.A."/>
            <person name="Markowitz V."/>
            <person name="Hugenholtz P."/>
            <person name="Kyrpides N.C."/>
            <person name="Klenk H.P."/>
            <person name="Lapidus A."/>
        </authorList>
    </citation>
    <scope>NUCLEOTIDE SEQUENCE [LARGE SCALE GENOMIC DNA]</scope>
    <source>
        <strain evidence="3">ATCC 43296 / DSM 3776 / IFAM 1008 / 290</strain>
    </source>
</reference>
<organism evidence="2 3">
    <name type="scientific">Planctopirus limnophila (strain ATCC 43296 / DSM 3776 / IFAM 1008 / Mu 290)</name>
    <name type="common">Planctomyces limnophilus</name>
    <dbReference type="NCBI Taxonomy" id="521674"/>
    <lineage>
        <taxon>Bacteria</taxon>
        <taxon>Pseudomonadati</taxon>
        <taxon>Planctomycetota</taxon>
        <taxon>Planctomycetia</taxon>
        <taxon>Planctomycetales</taxon>
        <taxon>Planctomycetaceae</taxon>
        <taxon>Planctopirus</taxon>
    </lineage>
</organism>
<gene>
    <name evidence="2" type="ordered locus">Plim_0999</name>
</gene>
<name>D5ST74_PLAL2</name>
<dbReference type="eggNOG" id="ENOG5033Y25">
    <property type="taxonomic scope" value="Bacteria"/>
</dbReference>
<dbReference type="HOGENOM" id="CLU_313049_0_0_0"/>